<evidence type="ECO:0000313" key="2">
    <source>
        <dbReference type="Proteomes" id="UP000219546"/>
    </source>
</evidence>
<keyword evidence="2" id="KW-1185">Reference proteome</keyword>
<sequence length="307" mass="35710">MIKLSREKFQSARNFIMEHARPIDQALFSFFFEEGDKNKVLEALKKFQNEDGGFGNAIEPDFRLTISSPMATTIGLQVIKAVGISYEEKAVQAAIQYLIRSFDHEKQRWHAVPKEINQVPHAPWWEYNIEEDRCGVEGTWANPSAEIAGYLHQHHHFVPKEFLDHVTDVAFQEAVKLPEKIDMHDFLCYQRLLDALPEHQKGKIKAILQKSVRLTVSPDPKDWGGYAATPLHIVISPSSAFYKELQEEVEVNLDFEIKTINEDGSWKPNWSWFGQYEEEWKQAEREWAGHLTVMKLKTLKEFNRIEE</sequence>
<reference evidence="1 2" key="1">
    <citation type="submission" date="2017-08" db="EMBL/GenBank/DDBJ databases">
        <authorList>
            <person name="de Groot N.N."/>
        </authorList>
    </citation>
    <scope>NUCLEOTIDE SEQUENCE [LARGE SCALE GENOMIC DNA]</scope>
    <source>
        <strain evidence="1 2">JC228</strain>
    </source>
</reference>
<evidence type="ECO:0008006" key="3">
    <source>
        <dbReference type="Google" id="ProtNLM"/>
    </source>
</evidence>
<dbReference type="OrthoDB" id="3286086at2"/>
<accession>A0A285D2E6</accession>
<proteinExistence type="predicted"/>
<protein>
    <recommendedName>
        <fullName evidence="3">Prenyltransferase/squalene oxidase-like repeat protein</fullName>
    </recommendedName>
</protein>
<dbReference type="RefSeq" id="WP_097159723.1">
    <property type="nucleotide sequence ID" value="NZ_JBEPMQ010000008.1"/>
</dbReference>
<organism evidence="1 2">
    <name type="scientific">Bacillus oleivorans</name>
    <dbReference type="NCBI Taxonomy" id="1448271"/>
    <lineage>
        <taxon>Bacteria</taxon>
        <taxon>Bacillati</taxon>
        <taxon>Bacillota</taxon>
        <taxon>Bacilli</taxon>
        <taxon>Bacillales</taxon>
        <taxon>Bacillaceae</taxon>
        <taxon>Bacillus</taxon>
    </lineage>
</organism>
<dbReference type="InterPro" id="IPR008930">
    <property type="entry name" value="Terpenoid_cyclase/PrenylTrfase"/>
</dbReference>
<dbReference type="SUPFAM" id="SSF48239">
    <property type="entry name" value="Terpenoid cyclases/Protein prenyltransferases"/>
    <property type="match status" value="1"/>
</dbReference>
<dbReference type="Gene3D" id="1.50.10.20">
    <property type="match status" value="1"/>
</dbReference>
<gene>
    <name evidence="1" type="ORF">SAMN05877753_10885</name>
</gene>
<dbReference type="AlphaFoldDB" id="A0A285D2E6"/>
<evidence type="ECO:0000313" key="1">
    <source>
        <dbReference type="EMBL" id="SNX73997.1"/>
    </source>
</evidence>
<name>A0A285D2E6_9BACI</name>
<dbReference type="EMBL" id="OAOP01000008">
    <property type="protein sequence ID" value="SNX73997.1"/>
    <property type="molecule type" value="Genomic_DNA"/>
</dbReference>
<dbReference type="Proteomes" id="UP000219546">
    <property type="component" value="Unassembled WGS sequence"/>
</dbReference>